<feature type="transmembrane region" description="Helical" evidence="6">
    <location>
        <begin position="428"/>
        <end position="450"/>
    </location>
</feature>
<sequence>MLKSSMRSKSVSMAVMALLPLLFHSPSAELFEFPKILFLYLSISVYLVWVGFDLIRKKSFQIITTPLLLVSFIWIISSLFSTFFALHLPTAIFGYYTRWTGGLTSIICYVLLIQIFSNCLVFPEPRRMVLKAIWLSLCVIVIYALLQKLGIDKGLWAESPQARVFSTFGQPNWLSSYLVAFTLPLLIFLREEQDNIKRFLQFLFVSMLVAIGLTYSVSGFVGLVIAVGIYLLLLNRSKVKRTHLLGFLLSAALLIGGVAISPKIYQRIKDTGSIRLIVWQASVTAFRNSPIERKIIGFGPGNFAYAFLPYRPVELNNTVEWDFLFNKPHNEFLDILINQGLIGLVWMVSWIGLVTYITLHPKKDSNLPTLYAYYAGFISLIVTSFFGFLVIPTTLALVYLSVMVVIEGSFYQIRDISFVKGNLKGGKIILGSGLIIFGMLAALWTIRYFIADYHYAQADDLGGAGFTLLAIQELETATKYNTFEPRYQSSLGYYLTQLAKETKEPVSKKDLANLADSSLKKAFNMNPHNSIIIRSVLYSYLDLGDVDKKYFGEGIILGEKSQSVIPTDSTIPILLARMYLQDGKKAEAVRSLKTALSLKPDQPMGLFLLDEWRQKYPEMGL</sequence>
<keyword evidence="5" id="KW-0802">TPR repeat</keyword>
<dbReference type="GO" id="GO:0016020">
    <property type="term" value="C:membrane"/>
    <property type="evidence" value="ECO:0007669"/>
    <property type="project" value="UniProtKB-SubCell"/>
</dbReference>
<dbReference type="EMBL" id="MEVK01000016">
    <property type="protein sequence ID" value="OGC59428.1"/>
    <property type="molecule type" value="Genomic_DNA"/>
</dbReference>
<dbReference type="AlphaFoldDB" id="A0A1F4VR15"/>
<protein>
    <recommendedName>
        <fullName evidence="7">O-antigen ligase-related domain-containing protein</fullName>
    </recommendedName>
</protein>
<dbReference type="PROSITE" id="PS50005">
    <property type="entry name" value="TPR"/>
    <property type="match status" value="1"/>
</dbReference>
<feature type="transmembrane region" description="Helical" evidence="6">
    <location>
        <begin position="332"/>
        <end position="359"/>
    </location>
</feature>
<dbReference type="PANTHER" id="PTHR37422">
    <property type="entry name" value="TEICHURONIC ACID BIOSYNTHESIS PROTEIN TUAE"/>
    <property type="match status" value="1"/>
</dbReference>
<dbReference type="Gene3D" id="1.25.40.10">
    <property type="entry name" value="Tetratricopeptide repeat domain"/>
    <property type="match status" value="1"/>
</dbReference>
<evidence type="ECO:0000256" key="1">
    <source>
        <dbReference type="ARBA" id="ARBA00004141"/>
    </source>
</evidence>
<accession>A0A1F4VR15</accession>
<evidence type="ECO:0000259" key="7">
    <source>
        <dbReference type="Pfam" id="PF04932"/>
    </source>
</evidence>
<evidence type="ECO:0000256" key="2">
    <source>
        <dbReference type="ARBA" id="ARBA00022692"/>
    </source>
</evidence>
<proteinExistence type="predicted"/>
<feature type="transmembrane region" description="Helical" evidence="6">
    <location>
        <begin position="128"/>
        <end position="146"/>
    </location>
</feature>
<organism evidence="8 9">
    <name type="scientific">candidate division WWE3 bacterium RIFCSPLOWO2_01_FULL_42_11</name>
    <dbReference type="NCBI Taxonomy" id="1802627"/>
    <lineage>
        <taxon>Bacteria</taxon>
        <taxon>Katanobacteria</taxon>
    </lineage>
</organism>
<dbReference type="Pfam" id="PF04932">
    <property type="entry name" value="Wzy_C"/>
    <property type="match status" value="1"/>
</dbReference>
<gene>
    <name evidence="8" type="ORF">A3A70_01500</name>
</gene>
<evidence type="ECO:0000313" key="9">
    <source>
        <dbReference type="Proteomes" id="UP000178964"/>
    </source>
</evidence>
<feature type="transmembrane region" description="Helical" evidence="6">
    <location>
        <begin position="202"/>
        <end position="232"/>
    </location>
</feature>
<name>A0A1F4VR15_UNCKA</name>
<dbReference type="InterPro" id="IPR007016">
    <property type="entry name" value="O-antigen_ligase-rel_domated"/>
</dbReference>
<feature type="repeat" description="TPR" evidence="5">
    <location>
        <begin position="569"/>
        <end position="602"/>
    </location>
</feature>
<dbReference type="PANTHER" id="PTHR37422:SF13">
    <property type="entry name" value="LIPOPOLYSACCHARIDE BIOSYNTHESIS PROTEIN PA4999-RELATED"/>
    <property type="match status" value="1"/>
</dbReference>
<evidence type="ECO:0000256" key="6">
    <source>
        <dbReference type="SAM" id="Phobius"/>
    </source>
</evidence>
<feature type="transmembrane region" description="Helical" evidence="6">
    <location>
        <begin position="371"/>
        <end position="391"/>
    </location>
</feature>
<dbReference type="STRING" id="1802627.A3A70_01500"/>
<feature type="transmembrane region" description="Helical" evidence="6">
    <location>
        <begin position="99"/>
        <end position="121"/>
    </location>
</feature>
<evidence type="ECO:0000256" key="4">
    <source>
        <dbReference type="ARBA" id="ARBA00023136"/>
    </source>
</evidence>
<feature type="transmembrane region" description="Helical" evidence="6">
    <location>
        <begin position="397"/>
        <end position="416"/>
    </location>
</feature>
<evidence type="ECO:0000313" key="8">
    <source>
        <dbReference type="EMBL" id="OGC59428.1"/>
    </source>
</evidence>
<keyword evidence="4 6" id="KW-0472">Membrane</keyword>
<evidence type="ECO:0000256" key="3">
    <source>
        <dbReference type="ARBA" id="ARBA00022989"/>
    </source>
</evidence>
<keyword evidence="2 6" id="KW-0812">Transmembrane</keyword>
<feature type="transmembrane region" description="Helical" evidence="6">
    <location>
        <begin position="67"/>
        <end position="87"/>
    </location>
</feature>
<evidence type="ECO:0000256" key="5">
    <source>
        <dbReference type="PROSITE-ProRule" id="PRU00339"/>
    </source>
</evidence>
<reference evidence="8 9" key="1">
    <citation type="journal article" date="2016" name="Nat. Commun.">
        <title>Thousands of microbial genomes shed light on interconnected biogeochemical processes in an aquifer system.</title>
        <authorList>
            <person name="Anantharaman K."/>
            <person name="Brown C.T."/>
            <person name="Hug L.A."/>
            <person name="Sharon I."/>
            <person name="Castelle C.J."/>
            <person name="Probst A.J."/>
            <person name="Thomas B.C."/>
            <person name="Singh A."/>
            <person name="Wilkins M.J."/>
            <person name="Karaoz U."/>
            <person name="Brodie E.L."/>
            <person name="Williams K.H."/>
            <person name="Hubbard S.S."/>
            <person name="Banfield J.F."/>
        </authorList>
    </citation>
    <scope>NUCLEOTIDE SEQUENCE [LARGE SCALE GENOMIC DNA]</scope>
</reference>
<comment type="subcellular location">
    <subcellularLocation>
        <location evidence="1">Membrane</location>
        <topology evidence="1">Multi-pass membrane protein</topology>
    </subcellularLocation>
</comment>
<dbReference type="Proteomes" id="UP000178964">
    <property type="component" value="Unassembled WGS sequence"/>
</dbReference>
<dbReference type="InterPro" id="IPR051533">
    <property type="entry name" value="WaaL-like"/>
</dbReference>
<feature type="transmembrane region" description="Helical" evidence="6">
    <location>
        <begin position="173"/>
        <end position="190"/>
    </location>
</feature>
<feature type="domain" description="O-antigen ligase-related" evidence="7">
    <location>
        <begin position="202"/>
        <end position="345"/>
    </location>
</feature>
<dbReference type="InterPro" id="IPR011990">
    <property type="entry name" value="TPR-like_helical_dom_sf"/>
</dbReference>
<dbReference type="InterPro" id="IPR019734">
    <property type="entry name" value="TPR_rpt"/>
</dbReference>
<feature type="transmembrane region" description="Helical" evidence="6">
    <location>
        <begin position="37"/>
        <end position="55"/>
    </location>
</feature>
<keyword evidence="3 6" id="KW-1133">Transmembrane helix</keyword>
<dbReference type="SUPFAM" id="SSF48452">
    <property type="entry name" value="TPR-like"/>
    <property type="match status" value="1"/>
</dbReference>
<comment type="caution">
    <text evidence="8">The sequence shown here is derived from an EMBL/GenBank/DDBJ whole genome shotgun (WGS) entry which is preliminary data.</text>
</comment>
<feature type="transmembrane region" description="Helical" evidence="6">
    <location>
        <begin position="244"/>
        <end position="265"/>
    </location>
</feature>